<dbReference type="KEGG" id="vg:5220212"/>
<dbReference type="RefSeq" id="YP_001285449.1">
    <property type="nucleotide sequence ID" value="NC_009531.1"/>
</dbReference>
<dbReference type="EMBL" id="EF372997">
    <property type="protein sequence ID" value="ABP87947.1"/>
    <property type="molecule type" value="Genomic_DNA"/>
</dbReference>
<gene>
    <name evidence="1" type="primary">40</name>
</gene>
<proteinExistence type="predicted"/>
<dbReference type="GeneID" id="5220212"/>
<dbReference type="Proteomes" id="UP000000241">
    <property type="component" value="Segment"/>
</dbReference>
<name>A4ZRC1_9CAUD</name>
<evidence type="ECO:0000313" key="1">
    <source>
        <dbReference type="EMBL" id="ABP87947.1"/>
    </source>
</evidence>
<organism evidence="1 2">
    <name type="scientific">Synechococcus phage Syn5</name>
    <dbReference type="NCBI Taxonomy" id="2914003"/>
    <lineage>
        <taxon>Viruses</taxon>
        <taxon>Duplodnaviria</taxon>
        <taxon>Heunggongvirae</taxon>
        <taxon>Uroviricota</taxon>
        <taxon>Caudoviricetes</taxon>
        <taxon>Autographivirales</taxon>
        <taxon>Voetvirus</taxon>
        <taxon>Voetvirus syn5</taxon>
    </lineage>
</organism>
<keyword evidence="2" id="KW-1185">Reference proteome</keyword>
<dbReference type="Pfam" id="PF17212">
    <property type="entry name" value="Tube"/>
    <property type="match status" value="1"/>
</dbReference>
<accession>A4ZRC1</accession>
<protein>
    <submittedName>
        <fullName evidence="1">Tail tube A</fullName>
    </submittedName>
</protein>
<dbReference type="InterPro" id="IPR033767">
    <property type="entry name" value="Tail_Gp11"/>
</dbReference>
<dbReference type="OrthoDB" id="9247at10239"/>
<reference evidence="1 2" key="1">
    <citation type="journal article" date="2007" name="J. Mol. Biol.">
        <title>Genome sequence, structural proteins, and capsid organization of the cyanophage Syn5: a "horned" bacteriophage of marine synechococcus.</title>
        <authorList>
            <person name="Pope W.H."/>
            <person name="Weigele P.R."/>
            <person name="Chang J."/>
            <person name="Pedulla M.L."/>
            <person name="Ford M.E."/>
            <person name="Houtz J.M."/>
            <person name="Jiang W."/>
            <person name="Chiu W."/>
            <person name="Hatfull G.F."/>
            <person name="Hendrix R.W."/>
            <person name="King J."/>
        </authorList>
    </citation>
    <scope>NUCLEOTIDE SEQUENCE</scope>
</reference>
<evidence type="ECO:0000313" key="2">
    <source>
        <dbReference type="Proteomes" id="UP000000241"/>
    </source>
</evidence>
<sequence>MASKLTKLGAVNIVLTNIGMAPVTLIDSNNPMVATAQTILDEVSGSVQSEGWSYNTERAYPFIKDNTGRIAIPSNVLSLDCASTSKYDLIIRGGFLYDKAGHTDVFTENLELDVVWCFEFDDLPEAVKNYITIRAANLFAGRAVGSAEAVKYSQREEAAARAAIIEYETQQGDYNMLESESGRDIYTYRPFDAVYRF</sequence>